<dbReference type="PANTHER" id="PTHR33050:SF7">
    <property type="entry name" value="RIBONUCLEASE H"/>
    <property type="match status" value="1"/>
</dbReference>
<proteinExistence type="predicted"/>
<dbReference type="STRING" id="946122.A0A0C2X2U9"/>
<dbReference type="EMBL" id="KN818264">
    <property type="protein sequence ID" value="KIL63008.1"/>
    <property type="molecule type" value="Genomic_DNA"/>
</dbReference>
<dbReference type="PANTHER" id="PTHR33050">
    <property type="entry name" value="REVERSE TRANSCRIPTASE DOMAIN-CONTAINING PROTEIN"/>
    <property type="match status" value="1"/>
</dbReference>
<name>A0A0C2X2U9_AMAMK</name>
<gene>
    <name evidence="1" type="ORF">M378DRAFT_80362</name>
</gene>
<dbReference type="SUPFAM" id="SSF56672">
    <property type="entry name" value="DNA/RNA polymerases"/>
    <property type="match status" value="1"/>
</dbReference>
<reference evidence="1 2" key="1">
    <citation type="submission" date="2014-04" db="EMBL/GenBank/DDBJ databases">
        <title>Evolutionary Origins and Diversification of the Mycorrhizal Mutualists.</title>
        <authorList>
            <consortium name="DOE Joint Genome Institute"/>
            <consortium name="Mycorrhizal Genomics Consortium"/>
            <person name="Kohler A."/>
            <person name="Kuo A."/>
            <person name="Nagy L.G."/>
            <person name="Floudas D."/>
            <person name="Copeland A."/>
            <person name="Barry K.W."/>
            <person name="Cichocki N."/>
            <person name="Veneault-Fourrey C."/>
            <person name="LaButti K."/>
            <person name="Lindquist E.A."/>
            <person name="Lipzen A."/>
            <person name="Lundell T."/>
            <person name="Morin E."/>
            <person name="Murat C."/>
            <person name="Riley R."/>
            <person name="Ohm R."/>
            <person name="Sun H."/>
            <person name="Tunlid A."/>
            <person name="Henrissat B."/>
            <person name="Grigoriev I.V."/>
            <person name="Hibbett D.S."/>
            <person name="Martin F."/>
        </authorList>
    </citation>
    <scope>NUCLEOTIDE SEQUENCE [LARGE SCALE GENOMIC DNA]</scope>
    <source>
        <strain evidence="1 2">Koide BX008</strain>
    </source>
</reference>
<dbReference type="InterPro" id="IPR043502">
    <property type="entry name" value="DNA/RNA_pol_sf"/>
</dbReference>
<evidence type="ECO:0000313" key="1">
    <source>
        <dbReference type="EMBL" id="KIL63008.1"/>
    </source>
</evidence>
<organism evidence="1 2">
    <name type="scientific">Amanita muscaria (strain Koide BX008)</name>
    <dbReference type="NCBI Taxonomy" id="946122"/>
    <lineage>
        <taxon>Eukaryota</taxon>
        <taxon>Fungi</taxon>
        <taxon>Dikarya</taxon>
        <taxon>Basidiomycota</taxon>
        <taxon>Agaricomycotina</taxon>
        <taxon>Agaricomycetes</taxon>
        <taxon>Agaricomycetidae</taxon>
        <taxon>Agaricales</taxon>
        <taxon>Pluteineae</taxon>
        <taxon>Amanitaceae</taxon>
        <taxon>Amanita</taxon>
    </lineage>
</organism>
<keyword evidence="2" id="KW-1185">Reference proteome</keyword>
<dbReference type="InParanoid" id="A0A0C2X2U9"/>
<dbReference type="InterPro" id="IPR052055">
    <property type="entry name" value="Hepadnavirus_pol/RT"/>
</dbReference>
<dbReference type="AlphaFoldDB" id="A0A0C2X2U9"/>
<dbReference type="OrthoDB" id="198652at2759"/>
<dbReference type="Proteomes" id="UP000054549">
    <property type="component" value="Unassembled WGS sequence"/>
</dbReference>
<accession>A0A0C2X2U9</accession>
<dbReference type="HOGENOM" id="CLU_006058_0_2_1"/>
<sequence length="655" mass="74128">MKSVAQTSSHPTVATCTSVRNASELDTLWKNAPIHLINLDPASLKFHRGLLWSQDEIGVSPTALSTTYDPPLPRPRPCEFRPEILATISSHPALFRIVTPINVERFQQLLSSHPNQPFVSSVLVGLREGFWPFAYTHPELYPLTHDASPRPPKTPTQRQFLIDQCQTEVELERFSPAFGPDLFPGMYSMPIHSVPKPASSKLRLVVDHSASDHSLNSMISRDDIAGTKLDTIKDLINSLLQFRREHDPDVKLVLFKSDVSAAYRRLPMHPLWQVKQVITVEGQRYIDRCNNFGNRGAQKLWVAVMALVIWIAIFVRKLDHIKLYTDDAYSFELASEVELYRPYNVVMPRKQALLLSLWDEIGIPHDQTKQLWGETLTIIGFVVDPNAMTVTMPPDKLRDLLAAISVFCYPPDNSWRHSLRRFMQLAGWINWALNVFPLLKPALSSLYHKIQKKDCPNALVCVNNTIRFELNWFSYHAARSNGIRVMESVAWRPADAHHVFFCDASLDALGCYLPAVNSGFFAVAPDYAPAGNIFFREALCVCWAIHIAHHKRLSGNIVIFTDNENTVALFNRLYSPIPVYNPILMSAVDILLSGTFRIQVHAVPGAENVIADALSRSHFLFIAKHYPELTILRDEPLPTLHMPPPPRRTLGLPQC</sequence>
<protein>
    <submittedName>
        <fullName evidence="1">Uncharacterized protein</fullName>
    </submittedName>
</protein>
<evidence type="ECO:0000313" key="2">
    <source>
        <dbReference type="Proteomes" id="UP000054549"/>
    </source>
</evidence>